<keyword evidence="2" id="KW-1185">Reference proteome</keyword>
<sequence>MSASPVSTPAVFPLPMSVPAGPGCADDSADPLPTSRAGSELREVNAEDKVALSAVDLLDETTRRIREQVNRALEDKGVTPERLVEVMVTHDQADLKRTLPLVMCNLINTVSKQTKMRDSMRSALIQLVEERGYDFDFNETYKRFYRGEPPEKRNRNAQAVTAAFFKEQLPWAEFLELGSKHTSAAKELKMICQWAEILNYNPHEVRDLLFKMRENRRAANSNKQGVVKHVTNQDLEMLKKELEICCMEKSVKKRKTSSVTAGDALVKKQKKATPLSKEIIEDEDGDEEDDGGIEKDVGEDDLNNDEVLEDQPESATFDHIGKKAELRNDKRIPKAVDSLYRYTIPRPQAGPHFIQFKPWMDSAFVHGHAELGQFRLDDKSTGELRVSRLVGFWDPLQRQEPGYNLSWIIIPPMSNGALRERKWKALSHLVNQGFQSYDDVGIKFLKKDSGHVNRILQSGEAALISNVLSISLHPYDEFKVGTLLPRRPRCNLKNVLGLIAKTEDPHQDSIPALEETFLDDTIFVDSEVTNELPALVDFYRSLEERLPVPDEENVSYQQALGDIKRTLPVVYGDDQLIPVELRSRLGLAQSKGQYLPWKNDTPSALEPGPRASVALRWMVHHVGQADWLGQRALSIFGPKRCIGFAGSFRSEASAPGGALMWSVLLSGERLIVLHIAAEGSSNTVETTFKFIQHPGDLLVLPVGQKYSWYNIRTSISDEGYFYLPGGFATGHSRPSTCDEAGFDALQSFMRFLISPVFSYIAPVTCRLLEEGELVRVLKTLIWTAPMAALLLSRLTHQMHHKGSPKDWKDSFTADELDDRLYPPSESSDSDNPPPRQNVSNRDDEDPLTDLEEEEPKDDGECRVTDTDGSEEGSGVTRVEPQGLSPTQVDSQPAALAEVNPQPLAASDAESQLGAPTHMDTESPPLASTQPSMEKQKDDDTDQWGDSMGSDDLVMATLAAEAAAAENASIS</sequence>
<dbReference type="Proteomes" id="UP001243375">
    <property type="component" value="Unassembled WGS sequence"/>
</dbReference>
<accession>A0ACC2WHB3</accession>
<proteinExistence type="predicted"/>
<evidence type="ECO:0000313" key="2">
    <source>
        <dbReference type="Proteomes" id="UP001243375"/>
    </source>
</evidence>
<gene>
    <name evidence="1" type="ORF">QFC22_006758</name>
</gene>
<name>A0ACC2WHB3_9TREE</name>
<protein>
    <submittedName>
        <fullName evidence="1">Uncharacterized protein</fullName>
    </submittedName>
</protein>
<reference evidence="1" key="1">
    <citation type="submission" date="2023-04" db="EMBL/GenBank/DDBJ databases">
        <title>Draft Genome sequencing of Naganishia species isolated from polar environments using Oxford Nanopore Technology.</title>
        <authorList>
            <person name="Leo P."/>
            <person name="Venkateswaran K."/>
        </authorList>
    </citation>
    <scope>NUCLEOTIDE SEQUENCE</scope>
    <source>
        <strain evidence="1">MNA-CCFEE 5425</strain>
    </source>
</reference>
<comment type="caution">
    <text evidence="1">The sequence shown here is derived from an EMBL/GenBank/DDBJ whole genome shotgun (WGS) entry which is preliminary data.</text>
</comment>
<dbReference type="EMBL" id="JASBWU010000051">
    <property type="protein sequence ID" value="KAJ9110216.1"/>
    <property type="molecule type" value="Genomic_DNA"/>
</dbReference>
<organism evidence="1 2">
    <name type="scientific">Naganishia vaughanmartiniae</name>
    <dbReference type="NCBI Taxonomy" id="1424756"/>
    <lineage>
        <taxon>Eukaryota</taxon>
        <taxon>Fungi</taxon>
        <taxon>Dikarya</taxon>
        <taxon>Basidiomycota</taxon>
        <taxon>Agaricomycotina</taxon>
        <taxon>Tremellomycetes</taxon>
        <taxon>Filobasidiales</taxon>
        <taxon>Filobasidiaceae</taxon>
        <taxon>Naganishia</taxon>
    </lineage>
</organism>
<evidence type="ECO:0000313" key="1">
    <source>
        <dbReference type="EMBL" id="KAJ9110216.1"/>
    </source>
</evidence>